<dbReference type="SUPFAM" id="SSF100950">
    <property type="entry name" value="NagB/RpiA/CoA transferase-like"/>
    <property type="match status" value="1"/>
</dbReference>
<dbReference type="RefSeq" id="WP_131898588.1">
    <property type="nucleotide sequence ID" value="NZ_SMKZ01000037.1"/>
</dbReference>
<gene>
    <name evidence="4" type="ORF">E1269_22110</name>
</gene>
<dbReference type="OrthoDB" id="7688673at2"/>
<evidence type="ECO:0000259" key="3">
    <source>
        <dbReference type="PROSITE" id="PS51000"/>
    </source>
</evidence>
<sequence length="286" mass="30929">MSEHPTSESRIERELEKLIGSQGRGRLPARERRSAIVDLAWTDGRAEVEVLADHFGVTASTIRRDLALLTSQGKLARTFGGAMAHAPVGETSLGQRSHEAFRQKHAIAGWAAEQIGTDETVILDAGTTTAHLARALRHRDRLTVVTIGLTVVTELADADGVEVLCLGGRLRHISHGLVGPLAEAALERVSADRVFLGADGITVDDGICEANLEQTRLKELMMARAAQVYVLADGTKLGQRPFHAWARMPASWTLVTDEGAEPAEVQRFRSAGVDVIVVDDRSRPVD</sequence>
<evidence type="ECO:0000313" key="5">
    <source>
        <dbReference type="Proteomes" id="UP000294739"/>
    </source>
</evidence>
<dbReference type="InterPro" id="IPR001034">
    <property type="entry name" value="DeoR_HTH"/>
</dbReference>
<evidence type="ECO:0000256" key="2">
    <source>
        <dbReference type="ARBA" id="ARBA00023163"/>
    </source>
</evidence>
<dbReference type="EMBL" id="SMKZ01000037">
    <property type="protein sequence ID" value="TDE02219.1"/>
    <property type="molecule type" value="Genomic_DNA"/>
</dbReference>
<dbReference type="PRINTS" id="PR00037">
    <property type="entry name" value="HTHLACR"/>
</dbReference>
<evidence type="ECO:0000313" key="4">
    <source>
        <dbReference type="EMBL" id="TDE02219.1"/>
    </source>
</evidence>
<dbReference type="InterPro" id="IPR036390">
    <property type="entry name" value="WH_DNA-bd_sf"/>
</dbReference>
<dbReference type="Pfam" id="PF00455">
    <property type="entry name" value="DeoRC"/>
    <property type="match status" value="1"/>
</dbReference>
<protein>
    <submittedName>
        <fullName evidence="4">DeoR/GlpR transcriptional regulator</fullName>
    </submittedName>
</protein>
<dbReference type="PANTHER" id="PTHR30363:SF44">
    <property type="entry name" value="AGA OPERON TRANSCRIPTIONAL REPRESSOR-RELATED"/>
    <property type="match status" value="1"/>
</dbReference>
<dbReference type="GO" id="GO:0003700">
    <property type="term" value="F:DNA-binding transcription factor activity"/>
    <property type="evidence" value="ECO:0007669"/>
    <property type="project" value="InterPro"/>
</dbReference>
<dbReference type="InterPro" id="IPR014036">
    <property type="entry name" value="DeoR-like_C"/>
</dbReference>
<accession>A0A4R5CP56</accession>
<keyword evidence="1" id="KW-0805">Transcription regulation</keyword>
<organism evidence="4 5">
    <name type="scientific">Jiangella asiatica</name>
    <dbReference type="NCBI Taxonomy" id="2530372"/>
    <lineage>
        <taxon>Bacteria</taxon>
        <taxon>Bacillati</taxon>
        <taxon>Actinomycetota</taxon>
        <taxon>Actinomycetes</taxon>
        <taxon>Jiangellales</taxon>
        <taxon>Jiangellaceae</taxon>
        <taxon>Jiangella</taxon>
    </lineage>
</organism>
<dbReference type="AlphaFoldDB" id="A0A4R5CP56"/>
<dbReference type="Proteomes" id="UP000294739">
    <property type="component" value="Unassembled WGS sequence"/>
</dbReference>
<dbReference type="SUPFAM" id="SSF46785">
    <property type="entry name" value="Winged helix' DNA-binding domain"/>
    <property type="match status" value="1"/>
</dbReference>
<dbReference type="InterPro" id="IPR050313">
    <property type="entry name" value="Carb_Metab_HTH_regulators"/>
</dbReference>
<reference evidence="4 5" key="1">
    <citation type="submission" date="2019-03" db="EMBL/GenBank/DDBJ databases">
        <title>Draft genome sequences of novel Actinobacteria.</title>
        <authorList>
            <person name="Sahin N."/>
            <person name="Ay H."/>
            <person name="Saygin H."/>
        </authorList>
    </citation>
    <scope>NUCLEOTIDE SEQUENCE [LARGE SCALE GENOMIC DNA]</scope>
    <source>
        <strain evidence="4 5">5K138</strain>
    </source>
</reference>
<name>A0A4R5CP56_9ACTN</name>
<dbReference type="SMART" id="SM01134">
    <property type="entry name" value="DeoRC"/>
    <property type="match status" value="1"/>
</dbReference>
<feature type="domain" description="HTH deoR-type" evidence="3">
    <location>
        <begin position="29"/>
        <end position="84"/>
    </location>
</feature>
<keyword evidence="5" id="KW-1185">Reference proteome</keyword>
<evidence type="ECO:0000256" key="1">
    <source>
        <dbReference type="ARBA" id="ARBA00023015"/>
    </source>
</evidence>
<comment type="caution">
    <text evidence="4">The sequence shown here is derived from an EMBL/GenBank/DDBJ whole genome shotgun (WGS) entry which is preliminary data.</text>
</comment>
<dbReference type="PANTHER" id="PTHR30363">
    <property type="entry name" value="HTH-TYPE TRANSCRIPTIONAL REGULATOR SRLR-RELATED"/>
    <property type="match status" value="1"/>
</dbReference>
<dbReference type="InParanoid" id="A0A4R5CP56"/>
<dbReference type="Pfam" id="PF08220">
    <property type="entry name" value="HTH_DeoR"/>
    <property type="match status" value="1"/>
</dbReference>
<dbReference type="Gene3D" id="3.40.50.1360">
    <property type="match status" value="1"/>
</dbReference>
<proteinExistence type="predicted"/>
<dbReference type="InterPro" id="IPR037171">
    <property type="entry name" value="NagB/RpiA_transferase-like"/>
</dbReference>
<dbReference type="SMART" id="SM00420">
    <property type="entry name" value="HTH_DEOR"/>
    <property type="match status" value="1"/>
</dbReference>
<dbReference type="PROSITE" id="PS51000">
    <property type="entry name" value="HTH_DEOR_2"/>
    <property type="match status" value="1"/>
</dbReference>
<keyword evidence="2" id="KW-0804">Transcription</keyword>